<gene>
    <name evidence="1" type="ORF">IAB88_00125</name>
</gene>
<protein>
    <submittedName>
        <fullName evidence="1">Phosphoenolpyruvate carboxykinase</fullName>
    </submittedName>
</protein>
<organism evidence="1 2">
    <name type="scientific">Candidatus Limisoma faecipullorum</name>
    <dbReference type="NCBI Taxonomy" id="2840854"/>
    <lineage>
        <taxon>Bacteria</taxon>
        <taxon>Pseudomonadati</taxon>
        <taxon>Bacteroidota</taxon>
        <taxon>Bacteroidia</taxon>
        <taxon>Bacteroidales</taxon>
        <taxon>Candidatus Limisoma</taxon>
    </lineage>
</organism>
<name>A0A9D9NJ58_9BACT</name>
<sequence>MKVCYYSVADFVFSVSIPDSVDAGRLLPSFRPFVCDGSGGRRLFDFVTTELEQDSAALSSADLLIEESLNDLGFVRLYSGPGGYLVSVASAPGGVTHFMRVDGGFSRPVAHIVWSDRMAGFVLSSMLRIVYSQAVLLHDAFSVHASAVYADGKAFLFMGESGTGKSTHAALWLKHVPGCGLLNDDNPAVRVIGGVVKAYGTPWSGKTHCYKNLSFPVGGMVRLCQAPANRFMRREGAEAFIAVYPGCSAITGDRRLSDCLCDTLVKVAELVPVATLECLPDRHAALLCRNGLVNVDKEK</sequence>
<comment type="caution">
    <text evidence="1">The sequence shown here is derived from an EMBL/GenBank/DDBJ whole genome shotgun (WGS) entry which is preliminary data.</text>
</comment>
<dbReference type="Gene3D" id="3.40.50.300">
    <property type="entry name" value="P-loop containing nucleotide triphosphate hydrolases"/>
    <property type="match status" value="1"/>
</dbReference>
<dbReference type="AlphaFoldDB" id="A0A9D9NJ58"/>
<dbReference type="Proteomes" id="UP000823598">
    <property type="component" value="Unassembled WGS sequence"/>
</dbReference>
<evidence type="ECO:0000313" key="1">
    <source>
        <dbReference type="EMBL" id="MBO8475382.1"/>
    </source>
</evidence>
<dbReference type="SUPFAM" id="SSF53795">
    <property type="entry name" value="PEP carboxykinase-like"/>
    <property type="match status" value="1"/>
</dbReference>
<accession>A0A9D9NJ58</accession>
<dbReference type="EMBL" id="JADIMC010000003">
    <property type="protein sequence ID" value="MBO8475382.1"/>
    <property type="molecule type" value="Genomic_DNA"/>
</dbReference>
<proteinExistence type="predicted"/>
<evidence type="ECO:0000313" key="2">
    <source>
        <dbReference type="Proteomes" id="UP000823598"/>
    </source>
</evidence>
<reference evidence="1" key="1">
    <citation type="submission" date="2020-10" db="EMBL/GenBank/DDBJ databases">
        <authorList>
            <person name="Gilroy R."/>
        </authorList>
    </citation>
    <scope>NUCLEOTIDE SEQUENCE</scope>
    <source>
        <strain evidence="1">6919</strain>
    </source>
</reference>
<reference evidence="1" key="2">
    <citation type="journal article" date="2021" name="PeerJ">
        <title>Extensive microbial diversity within the chicken gut microbiome revealed by metagenomics and culture.</title>
        <authorList>
            <person name="Gilroy R."/>
            <person name="Ravi A."/>
            <person name="Getino M."/>
            <person name="Pursley I."/>
            <person name="Horton D.L."/>
            <person name="Alikhan N.F."/>
            <person name="Baker D."/>
            <person name="Gharbi K."/>
            <person name="Hall N."/>
            <person name="Watson M."/>
            <person name="Adriaenssens E.M."/>
            <person name="Foster-Nyarko E."/>
            <person name="Jarju S."/>
            <person name="Secka A."/>
            <person name="Antonio M."/>
            <person name="Oren A."/>
            <person name="Chaudhuri R.R."/>
            <person name="La Ragione R."/>
            <person name="Hildebrand F."/>
            <person name="Pallen M.J."/>
        </authorList>
    </citation>
    <scope>NUCLEOTIDE SEQUENCE</scope>
    <source>
        <strain evidence="1">6919</strain>
    </source>
</reference>
<dbReference type="InterPro" id="IPR027417">
    <property type="entry name" value="P-loop_NTPase"/>
</dbReference>